<dbReference type="Proteomes" id="UP000571701">
    <property type="component" value="Unassembled WGS sequence"/>
</dbReference>
<organism evidence="2 3">
    <name type="scientific">Vibrio marinisediminis</name>
    <dbReference type="NCBI Taxonomy" id="2758441"/>
    <lineage>
        <taxon>Bacteria</taxon>
        <taxon>Pseudomonadati</taxon>
        <taxon>Pseudomonadota</taxon>
        <taxon>Gammaproteobacteria</taxon>
        <taxon>Vibrionales</taxon>
        <taxon>Vibrionaceae</taxon>
        <taxon>Vibrio</taxon>
    </lineage>
</organism>
<dbReference type="EMBL" id="JACFYF010000001">
    <property type="protein sequence ID" value="MBA5761298.1"/>
    <property type="molecule type" value="Genomic_DNA"/>
</dbReference>
<keyword evidence="2" id="KW-0808">Transferase</keyword>
<dbReference type="InterPro" id="IPR000182">
    <property type="entry name" value="GNAT_dom"/>
</dbReference>
<evidence type="ECO:0000313" key="2">
    <source>
        <dbReference type="EMBL" id="MBA5761298.1"/>
    </source>
</evidence>
<dbReference type="Gene3D" id="3.40.630.30">
    <property type="match status" value="1"/>
</dbReference>
<dbReference type="GO" id="GO:0016747">
    <property type="term" value="F:acyltransferase activity, transferring groups other than amino-acyl groups"/>
    <property type="evidence" value="ECO:0007669"/>
    <property type="project" value="InterPro"/>
</dbReference>
<evidence type="ECO:0000259" key="1">
    <source>
        <dbReference type="PROSITE" id="PS51186"/>
    </source>
</evidence>
<keyword evidence="3" id="KW-1185">Reference proteome</keyword>
<dbReference type="Pfam" id="PF13508">
    <property type="entry name" value="Acetyltransf_7"/>
    <property type="match status" value="1"/>
</dbReference>
<reference evidence="2 3" key="1">
    <citation type="submission" date="2020-07" db="EMBL/GenBank/DDBJ databases">
        <title>Vibrio marinisediminis sp. nov., isolated from marine sediment.</title>
        <authorList>
            <person name="Ji X."/>
        </authorList>
    </citation>
    <scope>NUCLEOTIDE SEQUENCE [LARGE SCALE GENOMIC DNA]</scope>
    <source>
        <strain evidence="2 3">404</strain>
    </source>
</reference>
<accession>A0A7W2FNH2</accession>
<evidence type="ECO:0000313" key="3">
    <source>
        <dbReference type="Proteomes" id="UP000571701"/>
    </source>
</evidence>
<comment type="caution">
    <text evidence="2">The sequence shown here is derived from an EMBL/GenBank/DDBJ whole genome shotgun (WGS) entry which is preliminary data.</text>
</comment>
<dbReference type="RefSeq" id="WP_182106368.1">
    <property type="nucleotide sequence ID" value="NZ_JACFYF010000001.1"/>
</dbReference>
<name>A0A7W2FNH2_9VIBR</name>
<feature type="domain" description="N-acetyltransferase" evidence="1">
    <location>
        <begin position="1"/>
        <end position="149"/>
    </location>
</feature>
<gene>
    <name evidence="2" type="ORF">H2O73_02990</name>
</gene>
<dbReference type="PROSITE" id="PS51186">
    <property type="entry name" value="GNAT"/>
    <property type="match status" value="1"/>
</dbReference>
<dbReference type="CDD" id="cd04301">
    <property type="entry name" value="NAT_SF"/>
    <property type="match status" value="1"/>
</dbReference>
<protein>
    <submittedName>
        <fullName evidence="2">N-acetyltransferase</fullName>
    </submittedName>
</protein>
<sequence length="179" mass="19306">MKYSIVDLSQKDAIKALFLNTFTESESVEEGQMVGNLAYELVDTTASDDLLIVAASQDEIMVGCVIFSKFTFTENTVSAYILSPAAVATASQGQGVGQQLIQFGLDTLKQNGVELVVTYGDPNFYAKVGFAQITEDQVKAPLVLSYPFGWLGQKLDGSELVAIAGETACVAALDHQKYW</sequence>
<dbReference type="SUPFAM" id="SSF55729">
    <property type="entry name" value="Acyl-CoA N-acyltransferases (Nat)"/>
    <property type="match status" value="1"/>
</dbReference>
<proteinExistence type="predicted"/>
<dbReference type="AlphaFoldDB" id="A0A7W2FNH2"/>
<dbReference type="InterPro" id="IPR016181">
    <property type="entry name" value="Acyl_CoA_acyltransferase"/>
</dbReference>